<dbReference type="InterPro" id="IPR011650">
    <property type="entry name" value="Peptidase_M20_dimer"/>
</dbReference>
<comment type="caution">
    <text evidence="7">The sequence shown here is derived from an EMBL/GenBank/DDBJ whole genome shotgun (WGS) entry which is preliminary data.</text>
</comment>
<evidence type="ECO:0000256" key="1">
    <source>
        <dbReference type="ARBA" id="ARBA00001947"/>
    </source>
</evidence>
<name>A0AAW5JKG6_9FIRM</name>
<dbReference type="Proteomes" id="UP001204562">
    <property type="component" value="Unassembled WGS sequence"/>
</dbReference>
<comment type="cofactor">
    <cofactor evidence="1">
        <name>Zn(2+)</name>
        <dbReference type="ChEBI" id="CHEBI:29105"/>
    </cofactor>
</comment>
<accession>A0AAW5JKG6</accession>
<proteinExistence type="inferred from homology"/>
<gene>
    <name evidence="7" type="ORF">NE579_01800</name>
</gene>
<evidence type="ECO:0000313" key="7">
    <source>
        <dbReference type="EMBL" id="MCQ4769200.1"/>
    </source>
</evidence>
<dbReference type="AlphaFoldDB" id="A0AAW5JKG6"/>
<feature type="domain" description="Peptidase M20 dimerisation" evidence="6">
    <location>
        <begin position="257"/>
        <end position="294"/>
    </location>
</feature>
<keyword evidence="4" id="KW-0862">Zinc</keyword>
<keyword evidence="7" id="KW-0378">Hydrolase</keyword>
<evidence type="ECO:0000259" key="6">
    <source>
        <dbReference type="Pfam" id="PF07687"/>
    </source>
</evidence>
<dbReference type="PANTHER" id="PTHR43808:SF31">
    <property type="entry name" value="N-ACETYL-L-CITRULLINE DEACETYLASE"/>
    <property type="match status" value="1"/>
</dbReference>
<dbReference type="InterPro" id="IPR010964">
    <property type="entry name" value="M20A_pepV-rel"/>
</dbReference>
<dbReference type="GO" id="GO:0006526">
    <property type="term" value="P:L-arginine biosynthetic process"/>
    <property type="evidence" value="ECO:0007669"/>
    <property type="project" value="TreeGrafter"/>
</dbReference>
<evidence type="ECO:0000313" key="8">
    <source>
        <dbReference type="Proteomes" id="UP001204562"/>
    </source>
</evidence>
<reference evidence="7" key="1">
    <citation type="submission" date="2022-06" db="EMBL/GenBank/DDBJ databases">
        <title>Isolation of gut microbiota from human fecal samples.</title>
        <authorList>
            <person name="Pamer E.G."/>
            <person name="Barat B."/>
            <person name="Waligurski E."/>
            <person name="Medina S."/>
            <person name="Paddock L."/>
            <person name="Mostad J."/>
        </authorList>
    </citation>
    <scope>NUCLEOTIDE SEQUENCE</scope>
    <source>
        <strain evidence="7">DFI.9.91</strain>
    </source>
</reference>
<keyword evidence="7" id="KW-0224">Dipeptidase</keyword>
<dbReference type="Gene3D" id="3.40.630.10">
    <property type="entry name" value="Zn peptidases"/>
    <property type="match status" value="1"/>
</dbReference>
<dbReference type="GO" id="GO:0008237">
    <property type="term" value="F:metallopeptidase activity"/>
    <property type="evidence" value="ECO:0007669"/>
    <property type="project" value="UniProtKB-KW"/>
</dbReference>
<dbReference type="RefSeq" id="WP_256303038.1">
    <property type="nucleotide sequence ID" value="NZ_JANFYS010000002.1"/>
</dbReference>
<organism evidence="7 8">
    <name type="scientific">Intestinimonas massiliensis</name>
    <name type="common">ex Afouda et al. 2020</name>
    <dbReference type="NCBI Taxonomy" id="1673721"/>
    <lineage>
        <taxon>Bacteria</taxon>
        <taxon>Bacillati</taxon>
        <taxon>Bacillota</taxon>
        <taxon>Clostridia</taxon>
        <taxon>Eubacteriales</taxon>
        <taxon>Intestinimonas</taxon>
    </lineage>
</organism>
<evidence type="ECO:0000256" key="3">
    <source>
        <dbReference type="ARBA" id="ARBA00022670"/>
    </source>
</evidence>
<sequence>MKHQEQIEAYWSDPARERELVGAIARLVNVKSVKGDPEPGKPFGPGPAAALDEALALCRELGFSTSDYDHYVGLADLNDKETRLHILGHLDVVGEGSGWDTDPYTCVEKDGMLYGRGVSDDKGPVVCALLAMKAVRDLGLPLSANVRCILGTDEESGSADIAYYYAREPYAPMAFTPDADFPLIHIEKGHYHPDFGAQWEKSDAKPRVAALTGGFRTNVVPPEAEAMVLGLYALDVEPVCDQVAARTGAVFTVSGSASGCHIHCAGKNAHAASPDGGINAIAALLEVLAALPLADCAGTDAIRSMHELFPFGDNRGRALGIAQSDAESGELTLNLAVMTLTETGFSAKFDVRFPLCANEDNCKRACEASFAAHGIAVTGAPDMTTVHCVSADSPLVRTLLACYETYTGEQNAQPIAIGGGTYVHDIPGGVAFGCQFPGFDPKMHAANEQARIDQLLLSCKIFTQAIAELCGG</sequence>
<dbReference type="GO" id="GO:0016805">
    <property type="term" value="F:dipeptidase activity"/>
    <property type="evidence" value="ECO:0007669"/>
    <property type="project" value="UniProtKB-KW"/>
</dbReference>
<evidence type="ECO:0000256" key="4">
    <source>
        <dbReference type="ARBA" id="ARBA00022833"/>
    </source>
</evidence>
<protein>
    <submittedName>
        <fullName evidence="7">Sapep family Mn(2+)-dependent dipeptidase</fullName>
        <ecNumber evidence="7">3.4.13.-</ecNumber>
    </submittedName>
</protein>
<keyword evidence="3" id="KW-0645">Protease</keyword>
<dbReference type="EC" id="3.4.13.-" evidence="7"/>
<evidence type="ECO:0000256" key="5">
    <source>
        <dbReference type="ARBA" id="ARBA00023049"/>
    </source>
</evidence>
<dbReference type="InterPro" id="IPR002933">
    <property type="entry name" value="Peptidase_M20"/>
</dbReference>
<dbReference type="NCBIfam" id="TIGR01887">
    <property type="entry name" value="dipeptidaselike"/>
    <property type="match status" value="1"/>
</dbReference>
<dbReference type="PANTHER" id="PTHR43808">
    <property type="entry name" value="ACETYLORNITHINE DEACETYLASE"/>
    <property type="match status" value="1"/>
</dbReference>
<dbReference type="GO" id="GO:0008777">
    <property type="term" value="F:acetylornithine deacetylase activity"/>
    <property type="evidence" value="ECO:0007669"/>
    <property type="project" value="TreeGrafter"/>
</dbReference>
<evidence type="ECO:0000256" key="2">
    <source>
        <dbReference type="ARBA" id="ARBA00006247"/>
    </source>
</evidence>
<dbReference type="GO" id="GO:0006508">
    <property type="term" value="P:proteolysis"/>
    <property type="evidence" value="ECO:0007669"/>
    <property type="project" value="UniProtKB-KW"/>
</dbReference>
<comment type="similarity">
    <text evidence="2">Belongs to the peptidase M20A family.</text>
</comment>
<dbReference type="Pfam" id="PF01546">
    <property type="entry name" value="Peptidase_M20"/>
    <property type="match status" value="1"/>
</dbReference>
<dbReference type="Gene3D" id="3.30.70.360">
    <property type="match status" value="2"/>
</dbReference>
<dbReference type="InterPro" id="IPR050072">
    <property type="entry name" value="Peptidase_M20A"/>
</dbReference>
<keyword evidence="5" id="KW-0482">Metalloprotease</keyword>
<dbReference type="Pfam" id="PF07687">
    <property type="entry name" value="M20_dimer"/>
    <property type="match status" value="1"/>
</dbReference>
<dbReference type="SUPFAM" id="SSF53187">
    <property type="entry name" value="Zn-dependent exopeptidases"/>
    <property type="match status" value="2"/>
</dbReference>
<dbReference type="GO" id="GO:0008270">
    <property type="term" value="F:zinc ion binding"/>
    <property type="evidence" value="ECO:0007669"/>
    <property type="project" value="InterPro"/>
</dbReference>
<dbReference type="EMBL" id="JANFYS010000002">
    <property type="protein sequence ID" value="MCQ4769200.1"/>
    <property type="molecule type" value="Genomic_DNA"/>
</dbReference>